<keyword evidence="4" id="KW-0560">Oxidoreductase</keyword>
<name>A0A437GUJ8_9SPHN</name>
<dbReference type="SUPFAM" id="SSF55961">
    <property type="entry name" value="Bet v1-like"/>
    <property type="match status" value="1"/>
</dbReference>
<comment type="caution">
    <text evidence="9">The sequence shown here is derived from an EMBL/GenBank/DDBJ whole genome shotgun (WGS) entry which is preliminary data.</text>
</comment>
<dbReference type="EMBL" id="RXOL01000009">
    <property type="protein sequence ID" value="RVQ65159.1"/>
    <property type="molecule type" value="Genomic_DNA"/>
</dbReference>
<dbReference type="InterPro" id="IPR001663">
    <property type="entry name" value="Rng_hydr_dOase-A"/>
</dbReference>
<dbReference type="GO" id="GO:0051213">
    <property type="term" value="F:dioxygenase activity"/>
    <property type="evidence" value="ECO:0007669"/>
    <property type="project" value="UniProtKB-KW"/>
</dbReference>
<dbReference type="InterPro" id="IPR015879">
    <property type="entry name" value="Ring_hydroxy_dOase_asu_C_dom"/>
</dbReference>
<sequence>MPRNLTDKAFRKPDNPTTQDILHRDGGPVPPVFELEAPRFLGDKDIDFDRYTSREFMDREFRDLWPRVWQWACREEQIREPGDYYVYEIGRKSYIVLRDNEGNVRAYVNSCLHRGTKLRSGHRDGSANELSCPFHGWTWSLEGELVRVPCAWDAPHIRDRDFHLPEARVGLWGGFVFINPDGKAPPLEEYIDPLPEHFANFAMERRFIELHIEKELFCNWKAAKEAFIENYHTQTTHPELLAAAYDEPTQYDILGKHVSRFLNAFGVSSPHLDKPLSERELLESMLVGDRDKLIGQSETGQDETARIVMARTLRSALGEAYKTDLSRFTDTEVIDVAQYGLFPNMILYPQLTLPVAYRFRPIGNDPDRTLFELVMLRQIPDEGPRPEPAEPFRLREEDSFAMVPGFDKTLAHVFDQDTDNVRAQQEGFYASEKGAQTLLNYQEVRVRYLEQTVDAYLDDRHD</sequence>
<evidence type="ECO:0000256" key="2">
    <source>
        <dbReference type="ARBA" id="ARBA00022714"/>
    </source>
</evidence>
<dbReference type="GO" id="GO:0051537">
    <property type="term" value="F:2 iron, 2 sulfur cluster binding"/>
    <property type="evidence" value="ECO:0007669"/>
    <property type="project" value="UniProtKB-KW"/>
</dbReference>
<evidence type="ECO:0000256" key="7">
    <source>
        <dbReference type="SAM" id="MobiDB-lite"/>
    </source>
</evidence>
<feature type="region of interest" description="Disordered" evidence="7">
    <location>
        <begin position="1"/>
        <end position="28"/>
    </location>
</feature>
<proteinExistence type="predicted"/>
<evidence type="ECO:0000256" key="3">
    <source>
        <dbReference type="ARBA" id="ARBA00022723"/>
    </source>
</evidence>
<evidence type="ECO:0000256" key="4">
    <source>
        <dbReference type="ARBA" id="ARBA00023002"/>
    </source>
</evidence>
<dbReference type="PROSITE" id="PS51296">
    <property type="entry name" value="RIESKE"/>
    <property type="match status" value="1"/>
</dbReference>
<accession>A0A437GUJ8</accession>
<feature type="compositionally biased region" description="Basic and acidic residues" evidence="7">
    <location>
        <begin position="1"/>
        <end position="14"/>
    </location>
</feature>
<dbReference type="AlphaFoldDB" id="A0A437GUJ8"/>
<keyword evidence="5" id="KW-0408">Iron</keyword>
<dbReference type="InterPro" id="IPR017941">
    <property type="entry name" value="Rieske_2Fe-2S"/>
</dbReference>
<dbReference type="CDD" id="cd03469">
    <property type="entry name" value="Rieske_RO_Alpha_N"/>
    <property type="match status" value="1"/>
</dbReference>
<evidence type="ECO:0000256" key="1">
    <source>
        <dbReference type="ARBA" id="ARBA00001962"/>
    </source>
</evidence>
<evidence type="ECO:0000313" key="9">
    <source>
        <dbReference type="EMBL" id="RVQ65159.1"/>
    </source>
</evidence>
<dbReference type="RefSeq" id="WP_127613577.1">
    <property type="nucleotide sequence ID" value="NZ_RXOL01000009.1"/>
</dbReference>
<dbReference type="PRINTS" id="PR00090">
    <property type="entry name" value="RNGDIOXGNASE"/>
</dbReference>
<dbReference type="Gene3D" id="3.90.380.10">
    <property type="entry name" value="Naphthalene 1,2-dioxygenase Alpha Subunit, Chain A, domain 1"/>
    <property type="match status" value="1"/>
</dbReference>
<protein>
    <submittedName>
        <fullName evidence="9">Aromatic ring-hydroxylating dioxygenase subunit alpha</fullName>
    </submittedName>
</protein>
<dbReference type="Gene3D" id="2.102.10.10">
    <property type="entry name" value="Rieske [2Fe-2S] iron-sulphur domain"/>
    <property type="match status" value="1"/>
</dbReference>
<dbReference type="PANTHER" id="PTHR43756:SF5">
    <property type="entry name" value="CHOLINE MONOOXYGENASE, CHLOROPLASTIC"/>
    <property type="match status" value="1"/>
</dbReference>
<dbReference type="Pfam" id="PF00355">
    <property type="entry name" value="Rieske"/>
    <property type="match status" value="1"/>
</dbReference>
<reference evidence="9 10" key="1">
    <citation type="submission" date="2018-12" db="EMBL/GenBank/DDBJ databases">
        <title>Croceicoccus ponticola sp. nov., a lipolytic bacterium isolated from seawater.</title>
        <authorList>
            <person name="Yoon J.-H."/>
        </authorList>
    </citation>
    <scope>NUCLEOTIDE SEQUENCE [LARGE SCALE GENOMIC DNA]</scope>
    <source>
        <strain evidence="9 10">GM-16</strain>
    </source>
</reference>
<dbReference type="InterPro" id="IPR036922">
    <property type="entry name" value="Rieske_2Fe-2S_sf"/>
</dbReference>
<dbReference type="CDD" id="cd08882">
    <property type="entry name" value="RHO_alpha_C_MupW-like"/>
    <property type="match status" value="1"/>
</dbReference>
<keyword evidence="2" id="KW-0001">2Fe-2S</keyword>
<dbReference type="Pfam" id="PF00848">
    <property type="entry name" value="Ring_hydroxyl_A"/>
    <property type="match status" value="1"/>
</dbReference>
<keyword evidence="3" id="KW-0479">Metal-binding</keyword>
<evidence type="ECO:0000313" key="10">
    <source>
        <dbReference type="Proteomes" id="UP000283003"/>
    </source>
</evidence>
<dbReference type="SUPFAM" id="SSF50022">
    <property type="entry name" value="ISP domain"/>
    <property type="match status" value="1"/>
</dbReference>
<keyword evidence="6" id="KW-0411">Iron-sulfur</keyword>
<gene>
    <name evidence="9" type="ORF">EKN06_14230</name>
</gene>
<evidence type="ECO:0000256" key="6">
    <source>
        <dbReference type="ARBA" id="ARBA00023014"/>
    </source>
</evidence>
<evidence type="ECO:0000256" key="5">
    <source>
        <dbReference type="ARBA" id="ARBA00023004"/>
    </source>
</evidence>
<dbReference type="Proteomes" id="UP000283003">
    <property type="component" value="Unassembled WGS sequence"/>
</dbReference>
<keyword evidence="10" id="KW-1185">Reference proteome</keyword>
<comment type="cofactor">
    <cofactor evidence="1">
        <name>Fe cation</name>
        <dbReference type="ChEBI" id="CHEBI:24875"/>
    </cofactor>
</comment>
<feature type="domain" description="Rieske" evidence="8">
    <location>
        <begin position="69"/>
        <end position="178"/>
    </location>
</feature>
<dbReference type="OrthoDB" id="7456916at2"/>
<organism evidence="9 10">
    <name type="scientific">Croceicoccus ponticola</name>
    <dbReference type="NCBI Taxonomy" id="2217664"/>
    <lineage>
        <taxon>Bacteria</taxon>
        <taxon>Pseudomonadati</taxon>
        <taxon>Pseudomonadota</taxon>
        <taxon>Alphaproteobacteria</taxon>
        <taxon>Sphingomonadales</taxon>
        <taxon>Erythrobacteraceae</taxon>
        <taxon>Croceicoccus</taxon>
    </lineage>
</organism>
<keyword evidence="9" id="KW-0223">Dioxygenase</keyword>
<dbReference type="PANTHER" id="PTHR43756">
    <property type="entry name" value="CHOLINE MONOOXYGENASE, CHLOROPLASTIC"/>
    <property type="match status" value="1"/>
</dbReference>
<dbReference type="GO" id="GO:0005506">
    <property type="term" value="F:iron ion binding"/>
    <property type="evidence" value="ECO:0007669"/>
    <property type="project" value="InterPro"/>
</dbReference>
<evidence type="ECO:0000259" key="8">
    <source>
        <dbReference type="PROSITE" id="PS51296"/>
    </source>
</evidence>